<name>A0ABD0JWV1_9CAEN</name>
<keyword evidence="2" id="KW-1185">Reference proteome</keyword>
<dbReference type="Proteomes" id="UP001519460">
    <property type="component" value="Unassembled WGS sequence"/>
</dbReference>
<reference evidence="1 2" key="1">
    <citation type="journal article" date="2023" name="Sci. Data">
        <title>Genome assembly of the Korean intertidal mud-creeper Batillaria attramentaria.</title>
        <authorList>
            <person name="Patra A.K."/>
            <person name="Ho P.T."/>
            <person name="Jun S."/>
            <person name="Lee S.J."/>
            <person name="Kim Y."/>
            <person name="Won Y.J."/>
        </authorList>
    </citation>
    <scope>NUCLEOTIDE SEQUENCE [LARGE SCALE GENOMIC DNA]</scope>
    <source>
        <strain evidence="1">Wonlab-2016</strain>
    </source>
</reference>
<comment type="caution">
    <text evidence="1">The sequence shown here is derived from an EMBL/GenBank/DDBJ whole genome shotgun (WGS) entry which is preliminary data.</text>
</comment>
<evidence type="ECO:0000313" key="2">
    <source>
        <dbReference type="Proteomes" id="UP001519460"/>
    </source>
</evidence>
<proteinExistence type="predicted"/>
<feature type="non-terminal residue" evidence="1">
    <location>
        <position position="1"/>
    </location>
</feature>
<protein>
    <submittedName>
        <fullName evidence="1">Uncharacterized protein</fullName>
    </submittedName>
</protein>
<sequence>VNASPARVGLKFNTPIGSRHTSSVTLEKKKTPKKPERCWKFFEYDKFPCAGVDMLGVARSTELIGRERSRTRVGRLIKPPVMAAPINNTQPISGRCCPLADRIHHHLCPLPLGYVPCLPGASGLAAGW</sequence>
<gene>
    <name evidence="1" type="ORF">BaRGS_00029335</name>
</gene>
<accession>A0ABD0JWV1</accession>
<dbReference type="EMBL" id="JACVVK020000303">
    <property type="protein sequence ID" value="KAK7479418.1"/>
    <property type="molecule type" value="Genomic_DNA"/>
</dbReference>
<organism evidence="1 2">
    <name type="scientific">Batillaria attramentaria</name>
    <dbReference type="NCBI Taxonomy" id="370345"/>
    <lineage>
        <taxon>Eukaryota</taxon>
        <taxon>Metazoa</taxon>
        <taxon>Spiralia</taxon>
        <taxon>Lophotrochozoa</taxon>
        <taxon>Mollusca</taxon>
        <taxon>Gastropoda</taxon>
        <taxon>Caenogastropoda</taxon>
        <taxon>Sorbeoconcha</taxon>
        <taxon>Cerithioidea</taxon>
        <taxon>Batillariidae</taxon>
        <taxon>Batillaria</taxon>
    </lineage>
</organism>
<evidence type="ECO:0000313" key="1">
    <source>
        <dbReference type="EMBL" id="KAK7479418.1"/>
    </source>
</evidence>
<dbReference type="AlphaFoldDB" id="A0ABD0JWV1"/>